<sequence length="77" mass="9242">RDSIAHRFNVSASHLSHLFREQGHMRLADYISWVRIDRAKFMLKKYRFRLEEVASRCGYSDVNYFCRVFKQKTGLTP</sequence>
<keyword evidence="1" id="KW-0805">Transcription regulation</keyword>
<evidence type="ECO:0000313" key="5">
    <source>
        <dbReference type="EMBL" id="MCV5626664.1"/>
    </source>
</evidence>
<dbReference type="SUPFAM" id="SSF46689">
    <property type="entry name" value="Homeodomain-like"/>
    <property type="match status" value="1"/>
</dbReference>
<dbReference type="Pfam" id="PF12833">
    <property type="entry name" value="HTH_18"/>
    <property type="match status" value="1"/>
</dbReference>
<accession>A0AAP3EQT1</accession>
<gene>
    <name evidence="5" type="ORF">OFN31_34110</name>
</gene>
<dbReference type="GO" id="GO:0043565">
    <property type="term" value="F:sequence-specific DNA binding"/>
    <property type="evidence" value="ECO:0007669"/>
    <property type="project" value="InterPro"/>
</dbReference>
<dbReference type="Gene3D" id="1.10.10.60">
    <property type="entry name" value="Homeodomain-like"/>
    <property type="match status" value="2"/>
</dbReference>
<evidence type="ECO:0000256" key="2">
    <source>
        <dbReference type="ARBA" id="ARBA00023125"/>
    </source>
</evidence>
<dbReference type="InterPro" id="IPR018060">
    <property type="entry name" value="HTH_AraC"/>
</dbReference>
<dbReference type="PROSITE" id="PS00041">
    <property type="entry name" value="HTH_ARAC_FAMILY_1"/>
    <property type="match status" value="1"/>
</dbReference>
<evidence type="ECO:0000256" key="1">
    <source>
        <dbReference type="ARBA" id="ARBA00023015"/>
    </source>
</evidence>
<dbReference type="PANTHER" id="PTHR43280">
    <property type="entry name" value="ARAC-FAMILY TRANSCRIPTIONAL REGULATOR"/>
    <property type="match status" value="1"/>
</dbReference>
<dbReference type="InterPro" id="IPR009057">
    <property type="entry name" value="Homeodomain-like_sf"/>
</dbReference>
<protein>
    <submittedName>
        <fullName evidence="5">Helix-turn-helix transcriptional regulator</fullName>
    </submittedName>
</protein>
<organism evidence="5 6">
    <name type="scientific">Escherichia coli</name>
    <dbReference type="NCBI Taxonomy" id="562"/>
    <lineage>
        <taxon>Bacteria</taxon>
        <taxon>Pseudomonadati</taxon>
        <taxon>Pseudomonadota</taxon>
        <taxon>Gammaproteobacteria</taxon>
        <taxon>Enterobacterales</taxon>
        <taxon>Enterobacteriaceae</taxon>
        <taxon>Escherichia</taxon>
    </lineage>
</organism>
<dbReference type="AlphaFoldDB" id="A0AAP3EQT1"/>
<dbReference type="PANTHER" id="PTHR43280:SF10">
    <property type="entry name" value="REGULATORY PROTEIN POCR"/>
    <property type="match status" value="1"/>
</dbReference>
<proteinExistence type="predicted"/>
<feature type="domain" description="HTH araC/xylS-type" evidence="4">
    <location>
        <begin position="1"/>
        <end position="77"/>
    </location>
</feature>
<keyword evidence="3" id="KW-0804">Transcription</keyword>
<dbReference type="GO" id="GO:0003700">
    <property type="term" value="F:DNA-binding transcription factor activity"/>
    <property type="evidence" value="ECO:0007669"/>
    <property type="project" value="InterPro"/>
</dbReference>
<reference evidence="5" key="1">
    <citation type="submission" date="2023-06" db="EMBL/GenBank/DDBJ databases">
        <title>Deciphering the underlying mechanisms mediating the transmission of blaNDM gene from human to animals in China.</title>
        <authorList>
            <person name="Chen K."/>
            <person name="Chen S."/>
        </authorList>
    </citation>
    <scope>NUCLEOTIDE SEQUENCE</scope>
    <source>
        <strain evidence="5">1199</strain>
    </source>
</reference>
<dbReference type="InterPro" id="IPR020449">
    <property type="entry name" value="Tscrpt_reg_AraC-type_HTH"/>
</dbReference>
<evidence type="ECO:0000313" key="6">
    <source>
        <dbReference type="Proteomes" id="UP001208624"/>
    </source>
</evidence>
<evidence type="ECO:0000259" key="4">
    <source>
        <dbReference type="PROSITE" id="PS01124"/>
    </source>
</evidence>
<keyword evidence="2" id="KW-0238">DNA-binding</keyword>
<evidence type="ECO:0000256" key="3">
    <source>
        <dbReference type="ARBA" id="ARBA00023163"/>
    </source>
</evidence>
<dbReference type="PRINTS" id="PR00032">
    <property type="entry name" value="HTHARAC"/>
</dbReference>
<dbReference type="InterPro" id="IPR018062">
    <property type="entry name" value="HTH_AraC-typ_CS"/>
</dbReference>
<dbReference type="EMBL" id="JAOVKC010001842">
    <property type="protein sequence ID" value="MCV5626664.1"/>
    <property type="molecule type" value="Genomic_DNA"/>
</dbReference>
<name>A0AAP3EQT1_ECOLX</name>
<feature type="non-terminal residue" evidence="5">
    <location>
        <position position="77"/>
    </location>
</feature>
<feature type="non-terminal residue" evidence="5">
    <location>
        <position position="1"/>
    </location>
</feature>
<dbReference type="Proteomes" id="UP001208624">
    <property type="component" value="Unassembled WGS sequence"/>
</dbReference>
<comment type="caution">
    <text evidence="5">The sequence shown here is derived from an EMBL/GenBank/DDBJ whole genome shotgun (WGS) entry which is preliminary data.</text>
</comment>
<dbReference type="PROSITE" id="PS01124">
    <property type="entry name" value="HTH_ARAC_FAMILY_2"/>
    <property type="match status" value="1"/>
</dbReference>
<dbReference type="SMART" id="SM00342">
    <property type="entry name" value="HTH_ARAC"/>
    <property type="match status" value="1"/>
</dbReference>